<comment type="caution">
    <text evidence="8">The sequence shown here is derived from an EMBL/GenBank/DDBJ whole genome shotgun (WGS) entry which is preliminary data.</text>
</comment>
<protein>
    <submittedName>
        <fullName evidence="8">MFS transporter</fullName>
    </submittedName>
</protein>
<feature type="transmembrane region" description="Helical" evidence="6">
    <location>
        <begin position="99"/>
        <end position="120"/>
    </location>
</feature>
<dbReference type="InterPro" id="IPR050189">
    <property type="entry name" value="MFS_Efflux_Transporters"/>
</dbReference>
<comment type="subcellular location">
    <subcellularLocation>
        <location evidence="1">Cell membrane</location>
        <topology evidence="1">Multi-pass membrane protein</topology>
    </subcellularLocation>
</comment>
<feature type="transmembrane region" description="Helical" evidence="6">
    <location>
        <begin position="210"/>
        <end position="233"/>
    </location>
</feature>
<dbReference type="InterPro" id="IPR020846">
    <property type="entry name" value="MFS_dom"/>
</dbReference>
<feature type="transmembrane region" description="Helical" evidence="6">
    <location>
        <begin position="44"/>
        <end position="63"/>
    </location>
</feature>
<dbReference type="InterPro" id="IPR036259">
    <property type="entry name" value="MFS_trans_sf"/>
</dbReference>
<keyword evidence="5 6" id="KW-0472">Membrane</keyword>
<accession>A0ABU2JI58</accession>
<feature type="transmembrane region" description="Helical" evidence="6">
    <location>
        <begin position="367"/>
        <end position="386"/>
    </location>
</feature>
<evidence type="ECO:0000259" key="7">
    <source>
        <dbReference type="PROSITE" id="PS50850"/>
    </source>
</evidence>
<evidence type="ECO:0000313" key="9">
    <source>
        <dbReference type="Proteomes" id="UP001183410"/>
    </source>
</evidence>
<dbReference type="RefSeq" id="WP_311663183.1">
    <property type="nucleotide sequence ID" value="NZ_JAVREO010000001.1"/>
</dbReference>
<evidence type="ECO:0000256" key="3">
    <source>
        <dbReference type="ARBA" id="ARBA00022692"/>
    </source>
</evidence>
<dbReference type="PANTHER" id="PTHR43124:SF3">
    <property type="entry name" value="CHLORAMPHENICOL EFFLUX PUMP RV0191"/>
    <property type="match status" value="1"/>
</dbReference>
<reference evidence="9" key="1">
    <citation type="submission" date="2023-07" db="EMBL/GenBank/DDBJ databases">
        <title>30 novel species of actinomycetes from the DSMZ collection.</title>
        <authorList>
            <person name="Nouioui I."/>
        </authorList>
    </citation>
    <scope>NUCLEOTIDE SEQUENCE [LARGE SCALE GENOMIC DNA]</scope>
    <source>
        <strain evidence="9">DSM 44915</strain>
    </source>
</reference>
<feature type="transmembrane region" description="Helical" evidence="6">
    <location>
        <begin position="127"/>
        <end position="146"/>
    </location>
</feature>
<feature type="transmembrane region" description="Helical" evidence="6">
    <location>
        <begin position="275"/>
        <end position="292"/>
    </location>
</feature>
<feature type="transmembrane region" description="Helical" evidence="6">
    <location>
        <begin position="298"/>
        <end position="318"/>
    </location>
</feature>
<feature type="transmembrane region" description="Helical" evidence="6">
    <location>
        <begin position="158"/>
        <end position="178"/>
    </location>
</feature>
<feature type="transmembrane region" description="Helical" evidence="6">
    <location>
        <begin position="339"/>
        <end position="361"/>
    </location>
</feature>
<name>A0ABU2JI58_9ACTN</name>
<dbReference type="EMBL" id="JAVREO010000001">
    <property type="protein sequence ID" value="MDT0264675.1"/>
    <property type="molecule type" value="Genomic_DNA"/>
</dbReference>
<evidence type="ECO:0000256" key="4">
    <source>
        <dbReference type="ARBA" id="ARBA00022989"/>
    </source>
</evidence>
<proteinExistence type="predicted"/>
<evidence type="ECO:0000256" key="6">
    <source>
        <dbReference type="SAM" id="Phobius"/>
    </source>
</evidence>
<gene>
    <name evidence="8" type="ORF">RM844_00050</name>
</gene>
<dbReference type="SUPFAM" id="SSF103473">
    <property type="entry name" value="MFS general substrate transporter"/>
    <property type="match status" value="1"/>
</dbReference>
<feature type="transmembrane region" description="Helical" evidence="6">
    <location>
        <begin position="245"/>
        <end position="263"/>
    </location>
</feature>
<keyword evidence="3 6" id="KW-0812">Transmembrane</keyword>
<dbReference type="CDD" id="cd17324">
    <property type="entry name" value="MFS_NepI_like"/>
    <property type="match status" value="1"/>
</dbReference>
<dbReference type="Pfam" id="PF07690">
    <property type="entry name" value="MFS_1"/>
    <property type="match status" value="1"/>
</dbReference>
<evidence type="ECO:0000256" key="5">
    <source>
        <dbReference type="ARBA" id="ARBA00023136"/>
    </source>
</evidence>
<feature type="domain" description="Major facilitator superfamily (MFS) profile" evidence="7">
    <location>
        <begin position="4"/>
        <end position="390"/>
    </location>
</feature>
<evidence type="ECO:0000256" key="2">
    <source>
        <dbReference type="ARBA" id="ARBA00022475"/>
    </source>
</evidence>
<keyword evidence="4 6" id="KW-1133">Transmembrane helix</keyword>
<keyword evidence="2" id="KW-1003">Cell membrane</keyword>
<dbReference type="Proteomes" id="UP001183410">
    <property type="component" value="Unassembled WGS sequence"/>
</dbReference>
<dbReference type="PROSITE" id="PS50850">
    <property type="entry name" value="MFS"/>
    <property type="match status" value="1"/>
</dbReference>
<organism evidence="8 9">
    <name type="scientific">Streptomyces chisholmiae</name>
    <dbReference type="NCBI Taxonomy" id="3075540"/>
    <lineage>
        <taxon>Bacteria</taxon>
        <taxon>Bacillati</taxon>
        <taxon>Actinomycetota</taxon>
        <taxon>Actinomycetes</taxon>
        <taxon>Kitasatosporales</taxon>
        <taxon>Streptomycetaceae</taxon>
        <taxon>Streptomyces</taxon>
    </lineage>
</organism>
<sequence>MPLAVLALAVGAFGIGTTEFVVTGLLPEVAGEFGVSIPTAGLIATWYALGVLVGAPVLAIAGARVSRKRLLMLMMVLFTLGNAIAALAPSFGVLLAGRVIAALAHGVFFGVGSMVAATLVRPERRASAIALMFTGLTLANVLGVPAGTLLGQRVSWRLTFALVAVIGVVALVGLAALVPAGTGDGPGVGGRPGTAGGVRRELVALRDPQVLLAMAITVLGFGGVFAAITYVAPMMTDAAGYAESSVTWLLVLFGVGLVAGNLVGGRLADRALMPLLYGSLAALALTLAAFTVTAHDRLAAAVTLTLVGAFGFATVAPLQKRILDHAAQAPTLASAMNIGAFNLGNAIAAWLGGLVLSAGGGPATPNAVGAAMALAALGLAVLAAGLERRRPARAAVAADGPRQPAAR</sequence>
<keyword evidence="9" id="KW-1185">Reference proteome</keyword>
<evidence type="ECO:0000256" key="1">
    <source>
        <dbReference type="ARBA" id="ARBA00004651"/>
    </source>
</evidence>
<dbReference type="PANTHER" id="PTHR43124">
    <property type="entry name" value="PURINE EFFLUX PUMP PBUE"/>
    <property type="match status" value="1"/>
</dbReference>
<feature type="transmembrane region" description="Helical" evidence="6">
    <location>
        <begin position="70"/>
        <end position="93"/>
    </location>
</feature>
<evidence type="ECO:0000313" key="8">
    <source>
        <dbReference type="EMBL" id="MDT0264675.1"/>
    </source>
</evidence>
<dbReference type="Gene3D" id="1.20.1250.20">
    <property type="entry name" value="MFS general substrate transporter like domains"/>
    <property type="match status" value="2"/>
</dbReference>
<dbReference type="InterPro" id="IPR011701">
    <property type="entry name" value="MFS"/>
</dbReference>